<dbReference type="AlphaFoldDB" id="A0A2M7IYC8"/>
<evidence type="ECO:0000313" key="2">
    <source>
        <dbReference type="EMBL" id="PIX03106.1"/>
    </source>
</evidence>
<accession>A0A2M7IYC8</accession>
<feature type="region of interest" description="Disordered" evidence="1">
    <location>
        <begin position="121"/>
        <end position="147"/>
    </location>
</feature>
<protein>
    <submittedName>
        <fullName evidence="2">Uncharacterized protein</fullName>
    </submittedName>
</protein>
<gene>
    <name evidence="2" type="ORF">COZ78_02120</name>
</gene>
<reference evidence="3" key="1">
    <citation type="submission" date="2017-09" db="EMBL/GenBank/DDBJ databases">
        <title>Depth-based differentiation of microbial function through sediment-hosted aquifers and enrichment of novel symbionts in the deep terrestrial subsurface.</title>
        <authorList>
            <person name="Probst A.J."/>
            <person name="Ladd B."/>
            <person name="Jarett J.K."/>
            <person name="Geller-Mcgrath D.E."/>
            <person name="Sieber C.M.K."/>
            <person name="Emerson J.B."/>
            <person name="Anantharaman K."/>
            <person name="Thomas B.C."/>
            <person name="Malmstrom R."/>
            <person name="Stieglmeier M."/>
            <person name="Klingl A."/>
            <person name="Woyke T."/>
            <person name="Ryan C.M."/>
            <person name="Banfield J.F."/>
        </authorList>
    </citation>
    <scope>NUCLEOTIDE SEQUENCE [LARGE SCALE GENOMIC DNA]</scope>
</reference>
<comment type="caution">
    <text evidence="2">The sequence shown here is derived from an EMBL/GenBank/DDBJ whole genome shotgun (WGS) entry which is preliminary data.</text>
</comment>
<evidence type="ECO:0000256" key="1">
    <source>
        <dbReference type="SAM" id="MobiDB-lite"/>
    </source>
</evidence>
<dbReference type="EMBL" id="PFHV01000056">
    <property type="protein sequence ID" value="PIX03106.1"/>
    <property type="molecule type" value="Genomic_DNA"/>
</dbReference>
<name>A0A2M7IYC8_9BACT</name>
<organism evidence="2 3">
    <name type="scientific">bacterium (Candidatus Gribaldobacteria) CG_4_8_14_3_um_filter_42_11</name>
    <dbReference type="NCBI Taxonomy" id="2014267"/>
    <lineage>
        <taxon>Bacteria</taxon>
        <taxon>Candidatus Gribaldobacteria</taxon>
    </lineage>
</organism>
<dbReference type="Proteomes" id="UP000230505">
    <property type="component" value="Unassembled WGS sequence"/>
</dbReference>
<proteinExistence type="predicted"/>
<evidence type="ECO:0000313" key="3">
    <source>
        <dbReference type="Proteomes" id="UP000230505"/>
    </source>
</evidence>
<sequence>MLYPIEQTSKLFDNLPPELRAAILSEDTADSIRLVCERNKITEQMSDLAILVGNILLGLLPPSDLPAALTQELKIPAVKAKNISQEINRLIFYPVRDKIAELYKAISPTLGDDIASPSKRRATAAANQPAVVDTDTDQNEIPVSDDTYREIVD</sequence>